<evidence type="ECO:0000313" key="1">
    <source>
        <dbReference type="EMBL" id="WVZ07650.1"/>
    </source>
</evidence>
<proteinExistence type="predicted"/>
<organism evidence="1 2">
    <name type="scientific">Vigna mungo</name>
    <name type="common">Black gram</name>
    <name type="synonym">Phaseolus mungo</name>
    <dbReference type="NCBI Taxonomy" id="3915"/>
    <lineage>
        <taxon>Eukaryota</taxon>
        <taxon>Viridiplantae</taxon>
        <taxon>Streptophyta</taxon>
        <taxon>Embryophyta</taxon>
        <taxon>Tracheophyta</taxon>
        <taxon>Spermatophyta</taxon>
        <taxon>Magnoliopsida</taxon>
        <taxon>eudicotyledons</taxon>
        <taxon>Gunneridae</taxon>
        <taxon>Pentapetalae</taxon>
        <taxon>rosids</taxon>
        <taxon>fabids</taxon>
        <taxon>Fabales</taxon>
        <taxon>Fabaceae</taxon>
        <taxon>Papilionoideae</taxon>
        <taxon>50 kb inversion clade</taxon>
        <taxon>NPAAA clade</taxon>
        <taxon>indigoferoid/millettioid clade</taxon>
        <taxon>Phaseoleae</taxon>
        <taxon>Vigna</taxon>
    </lineage>
</organism>
<gene>
    <name evidence="1" type="ORF">V8G54_020996</name>
</gene>
<reference evidence="1 2" key="1">
    <citation type="journal article" date="2023" name="Life. Sci Alliance">
        <title>Evolutionary insights into 3D genome organization and epigenetic landscape of Vigna mungo.</title>
        <authorList>
            <person name="Junaid A."/>
            <person name="Singh B."/>
            <person name="Bhatia S."/>
        </authorList>
    </citation>
    <scope>NUCLEOTIDE SEQUENCE [LARGE SCALE GENOMIC DNA]</scope>
    <source>
        <strain evidence="1">Urdbean</strain>
    </source>
</reference>
<dbReference type="EMBL" id="CP144695">
    <property type="protein sequence ID" value="WVZ07650.1"/>
    <property type="molecule type" value="Genomic_DNA"/>
</dbReference>
<sequence>MEFRLGIRHPEQGRERRLLQQHLVDDVIFRLQPEFLSLGTRKLVLVPRARDFEDLLVDLVAAVGVAQAEIKAKGGGNLVEGGAAREAKEAVAVVEGGRGVGVSVEVAGVAEDEIVGRAADGGGVGVAGVANLEADVL</sequence>
<dbReference type="Proteomes" id="UP001374535">
    <property type="component" value="Chromosome 6"/>
</dbReference>
<dbReference type="AlphaFoldDB" id="A0AAQ3NCM3"/>
<evidence type="ECO:0000313" key="2">
    <source>
        <dbReference type="Proteomes" id="UP001374535"/>
    </source>
</evidence>
<accession>A0AAQ3NCM3</accession>
<name>A0AAQ3NCM3_VIGMU</name>
<protein>
    <submittedName>
        <fullName evidence="1">Uncharacterized protein</fullName>
    </submittedName>
</protein>
<keyword evidence="2" id="KW-1185">Reference proteome</keyword>